<evidence type="ECO:0000313" key="2">
    <source>
        <dbReference type="EMBL" id="MBT2186110.1"/>
    </source>
</evidence>
<dbReference type="PANTHER" id="PTHR22946:SF9">
    <property type="entry name" value="POLYKETIDE TRANSFERASE AF380"/>
    <property type="match status" value="1"/>
</dbReference>
<dbReference type="RefSeq" id="WP_214621849.1">
    <property type="nucleotide sequence ID" value="NZ_JAHGAW010000002.1"/>
</dbReference>
<dbReference type="PANTHER" id="PTHR22946">
    <property type="entry name" value="DIENELACTONE HYDROLASE DOMAIN-CONTAINING PROTEIN-RELATED"/>
    <property type="match status" value="1"/>
</dbReference>
<evidence type="ECO:0000256" key="1">
    <source>
        <dbReference type="ARBA" id="ARBA00022801"/>
    </source>
</evidence>
<dbReference type="SUPFAM" id="SSF53474">
    <property type="entry name" value="alpha/beta-Hydrolases"/>
    <property type="match status" value="1"/>
</dbReference>
<accession>A0A9X1DA22</accession>
<organism evidence="2 3">
    <name type="scientific">Sphingobium nicotianae</name>
    <dbReference type="NCBI Taxonomy" id="2782607"/>
    <lineage>
        <taxon>Bacteria</taxon>
        <taxon>Pseudomonadati</taxon>
        <taxon>Pseudomonadota</taxon>
        <taxon>Alphaproteobacteria</taxon>
        <taxon>Sphingomonadales</taxon>
        <taxon>Sphingomonadaceae</taxon>
        <taxon>Sphingobium</taxon>
    </lineage>
</organism>
<evidence type="ECO:0000313" key="3">
    <source>
        <dbReference type="Proteomes" id="UP001138757"/>
    </source>
</evidence>
<dbReference type="GO" id="GO:0052689">
    <property type="term" value="F:carboxylic ester hydrolase activity"/>
    <property type="evidence" value="ECO:0007669"/>
    <property type="project" value="UniProtKB-ARBA"/>
</dbReference>
<gene>
    <name evidence="2" type="ORF">KK488_04045</name>
</gene>
<dbReference type="Gene3D" id="3.40.50.1820">
    <property type="entry name" value="alpha/beta hydrolase"/>
    <property type="match status" value="1"/>
</dbReference>
<comment type="caution">
    <text evidence="2">The sequence shown here is derived from an EMBL/GenBank/DDBJ whole genome shotgun (WGS) entry which is preliminary data.</text>
</comment>
<reference evidence="2" key="1">
    <citation type="submission" date="2021-05" db="EMBL/GenBank/DDBJ databases">
        <title>Genome of Sphingobium sp. strain.</title>
        <authorList>
            <person name="Fan R."/>
        </authorList>
    </citation>
    <scope>NUCLEOTIDE SEQUENCE</scope>
    <source>
        <strain evidence="2">H33</strain>
    </source>
</reference>
<keyword evidence="1 2" id="KW-0378">Hydrolase</keyword>
<keyword evidence="3" id="KW-1185">Reference proteome</keyword>
<proteinExistence type="predicted"/>
<dbReference type="InterPro" id="IPR029058">
    <property type="entry name" value="AB_hydrolase_fold"/>
</dbReference>
<dbReference type="InterPro" id="IPR050261">
    <property type="entry name" value="FrsA_esterase"/>
</dbReference>
<dbReference type="Proteomes" id="UP001138757">
    <property type="component" value="Unassembled WGS sequence"/>
</dbReference>
<name>A0A9X1DA22_9SPHN</name>
<dbReference type="EMBL" id="JAHGAW010000002">
    <property type="protein sequence ID" value="MBT2186110.1"/>
    <property type="molecule type" value="Genomic_DNA"/>
</dbReference>
<sequence>MATPVDAAPVPVTVQPHGLKGLLGLPDRPKGLVIFAHGSGSGRLSPRNKHVAHGLHRAGFATLLIDLLTSLEEQDRANVFDIPLLAGRLSGAADWARLQPALARLPIGYFGASTGAGAALLAASAEKSDIRAIVSRGGRPDLAGSRALAHVRAPTLLIVGSRDVPVIELNRTAMRHMQAQTELVIVPGAHHLFEEPGTLDMVIEHAARWFLLHLEERP</sequence>
<dbReference type="AlphaFoldDB" id="A0A9X1DA22"/>
<protein>
    <submittedName>
        <fullName evidence="2">Dienelactone hydrolase family protein</fullName>
    </submittedName>
</protein>